<evidence type="ECO:0000313" key="6">
    <source>
        <dbReference type="Proteomes" id="UP000014040"/>
    </source>
</evidence>
<dbReference type="InterPro" id="IPR006343">
    <property type="entry name" value="DnaB/C_C"/>
</dbReference>
<dbReference type="Gene3D" id="1.10.10.630">
    <property type="entry name" value="DnaD domain-like"/>
    <property type="match status" value="1"/>
</dbReference>
<dbReference type="InterPro" id="IPR034829">
    <property type="entry name" value="DnaD-like_sf"/>
</dbReference>
<evidence type="ECO:0000256" key="2">
    <source>
        <dbReference type="SAM" id="Coils"/>
    </source>
</evidence>
<keyword evidence="2" id="KW-0175">Coiled coil</keyword>
<name>R8GY56_BACCE</name>
<organism evidence="5 6">
    <name type="scientific">Bacillus cereus VD021</name>
    <dbReference type="NCBI Taxonomy" id="1053224"/>
    <lineage>
        <taxon>Bacteria</taxon>
        <taxon>Bacillati</taxon>
        <taxon>Bacillota</taxon>
        <taxon>Bacilli</taxon>
        <taxon>Bacillales</taxon>
        <taxon>Bacillaceae</taxon>
        <taxon>Bacillus</taxon>
        <taxon>Bacillus cereus group</taxon>
    </lineage>
</organism>
<dbReference type="RefSeq" id="WP_016101373.1">
    <property type="nucleotide sequence ID" value="NZ_KB976275.1"/>
</dbReference>
<evidence type="ECO:0000313" key="5">
    <source>
        <dbReference type="EMBL" id="EOO65511.1"/>
    </source>
</evidence>
<feature type="compositionally biased region" description="Basic and acidic residues" evidence="3">
    <location>
        <begin position="137"/>
        <end position="164"/>
    </location>
</feature>
<feature type="domain" description="DnaB/C C-terminal" evidence="4">
    <location>
        <begin position="228"/>
        <end position="298"/>
    </location>
</feature>
<gene>
    <name evidence="5" type="ORF">IIC_06121</name>
</gene>
<feature type="compositionally biased region" description="Low complexity" evidence="3">
    <location>
        <begin position="309"/>
        <end position="321"/>
    </location>
</feature>
<proteinExistence type="inferred from homology"/>
<reference evidence="5 6" key="1">
    <citation type="submission" date="2012-12" db="EMBL/GenBank/DDBJ databases">
        <title>The Genome Sequence of Bacillus cereus VD021.</title>
        <authorList>
            <consortium name="The Broad Institute Genome Sequencing Platform"/>
            <consortium name="The Broad Institute Genome Sequencing Center for Infectious Disease"/>
            <person name="Feldgarden M."/>
            <person name="Van der Auwera G.A."/>
            <person name="Mahillon J."/>
            <person name="Duprez V."/>
            <person name="Timmery S."/>
            <person name="Mattelet C."/>
            <person name="Dierick K."/>
            <person name="Sun M."/>
            <person name="Yu Z."/>
            <person name="Zhu L."/>
            <person name="Hu X."/>
            <person name="Shank E.B."/>
            <person name="Swiecicka I."/>
            <person name="Hansen B.M."/>
            <person name="Andrup L."/>
            <person name="Walker B."/>
            <person name="Young S.K."/>
            <person name="Zeng Q."/>
            <person name="Gargeya S."/>
            <person name="Fitzgerald M."/>
            <person name="Haas B."/>
            <person name="Abouelleil A."/>
            <person name="Alvarado L."/>
            <person name="Arachchi H.M."/>
            <person name="Berlin A.M."/>
            <person name="Chapman S.B."/>
            <person name="Dewar J."/>
            <person name="Goldberg J."/>
            <person name="Griggs A."/>
            <person name="Gujja S."/>
            <person name="Hansen M."/>
            <person name="Howarth C."/>
            <person name="Imamovic A."/>
            <person name="Larimer J."/>
            <person name="McCowan C."/>
            <person name="Murphy C."/>
            <person name="Neiman D."/>
            <person name="Pearson M."/>
            <person name="Priest M."/>
            <person name="Roberts A."/>
            <person name="Saif S."/>
            <person name="Shea T."/>
            <person name="Sisk P."/>
            <person name="Sykes S."/>
            <person name="Wortman J."/>
            <person name="Nusbaum C."/>
            <person name="Birren B."/>
        </authorList>
    </citation>
    <scope>NUCLEOTIDE SEQUENCE [LARGE SCALE GENOMIC DNA]</scope>
    <source>
        <strain evidence="5 6">VD021</strain>
    </source>
</reference>
<dbReference type="Pfam" id="PF07261">
    <property type="entry name" value="DnaB_2"/>
    <property type="match status" value="1"/>
</dbReference>
<protein>
    <submittedName>
        <fullName evidence="5">DnaD and phage-associated domain-containing protein</fullName>
    </submittedName>
</protein>
<evidence type="ECO:0000256" key="1">
    <source>
        <dbReference type="ARBA" id="ARBA00093462"/>
    </source>
</evidence>
<feature type="region of interest" description="Disordered" evidence="3">
    <location>
        <begin position="307"/>
        <end position="327"/>
    </location>
</feature>
<feature type="region of interest" description="Disordered" evidence="3">
    <location>
        <begin position="137"/>
        <end position="193"/>
    </location>
</feature>
<dbReference type="EMBL" id="AHES01000082">
    <property type="protein sequence ID" value="EOO65511.1"/>
    <property type="molecule type" value="Genomic_DNA"/>
</dbReference>
<accession>R8GY56</accession>
<evidence type="ECO:0000259" key="4">
    <source>
        <dbReference type="Pfam" id="PF07261"/>
    </source>
</evidence>
<feature type="coiled-coil region" evidence="2">
    <location>
        <begin position="362"/>
        <end position="389"/>
    </location>
</feature>
<comment type="caution">
    <text evidence="5">The sequence shown here is derived from an EMBL/GenBank/DDBJ whole genome shotgun (WGS) entry which is preliminary data.</text>
</comment>
<sequence>MSNSNTSNNIHQILFDETPLLVRPALARKLNDSDMALIVQQVHYWITTKQQLSDDRTFKNGHMWVYNSISKWQEQFTWIPRKTLTRKFTKLREKGVLVADTLNKMKEDRTLWYRIDYEVLLSLPEKNYYEIECEKDAEKKEKKKNEHSEKKSESKSKTEKKEPLGHNVQMYNNNSSNEEEATKPQSDTLGQNGVMHLDKMSQPIPENSLPKNLLSLFSKYVSIDMSPIDFFKESISSKPTKYVQIELEALTKQYGKDIVNESIKRLADLNTNKYIATIKGIISRWEKQGMKSFEDIERVESAYVDNKKQQQQQKTTLAKKTNNPKRTEMVPEWVPEERAAQESAASVDQTREIGQKDIDQLKEFLLHEAKQLQKEINVSELTLENFNTLGVYTKMGFTLQEAAKILKESPLMNP</sequence>
<dbReference type="Proteomes" id="UP000014040">
    <property type="component" value="Unassembled WGS sequence"/>
</dbReference>
<evidence type="ECO:0000256" key="3">
    <source>
        <dbReference type="SAM" id="MobiDB-lite"/>
    </source>
</evidence>
<dbReference type="PATRIC" id="fig|1053224.3.peg.6137"/>
<dbReference type="AlphaFoldDB" id="R8GY56"/>
<comment type="similarity">
    <text evidence="1">Belongs to the DnaB/DnaD family.</text>
</comment>
<dbReference type="HOGENOM" id="CLU_791456_0_0_9"/>